<evidence type="ECO:0000256" key="3">
    <source>
        <dbReference type="ARBA" id="ARBA00023163"/>
    </source>
</evidence>
<dbReference type="Pfam" id="PF01614">
    <property type="entry name" value="IclR_C"/>
    <property type="match status" value="1"/>
</dbReference>
<dbReference type="AlphaFoldDB" id="A0A1I1HUA6"/>
<dbReference type="PROSITE" id="PS51078">
    <property type="entry name" value="ICLR_ED"/>
    <property type="match status" value="1"/>
</dbReference>
<dbReference type="Proteomes" id="UP000198728">
    <property type="component" value="Unassembled WGS sequence"/>
</dbReference>
<reference evidence="6 7" key="1">
    <citation type="submission" date="2016-10" db="EMBL/GenBank/DDBJ databases">
        <authorList>
            <person name="de Groot N.N."/>
        </authorList>
    </citation>
    <scope>NUCLEOTIDE SEQUENCE [LARGE SCALE GENOMIC DNA]</scope>
    <source>
        <strain evidence="6 7">DSM 19548</strain>
    </source>
</reference>
<dbReference type="GO" id="GO:0003700">
    <property type="term" value="F:DNA-binding transcription factor activity"/>
    <property type="evidence" value="ECO:0007669"/>
    <property type="project" value="TreeGrafter"/>
</dbReference>
<dbReference type="InterPro" id="IPR029016">
    <property type="entry name" value="GAF-like_dom_sf"/>
</dbReference>
<evidence type="ECO:0000313" key="6">
    <source>
        <dbReference type="EMBL" id="SFC27385.1"/>
    </source>
</evidence>
<dbReference type="InterPro" id="IPR005471">
    <property type="entry name" value="Tscrpt_reg_IclR_N"/>
</dbReference>
<evidence type="ECO:0000256" key="1">
    <source>
        <dbReference type="ARBA" id="ARBA00023015"/>
    </source>
</evidence>
<dbReference type="PROSITE" id="PS51077">
    <property type="entry name" value="HTH_ICLR"/>
    <property type="match status" value="1"/>
</dbReference>
<dbReference type="EMBL" id="FOLG01000003">
    <property type="protein sequence ID" value="SFC27385.1"/>
    <property type="molecule type" value="Genomic_DNA"/>
</dbReference>
<dbReference type="SUPFAM" id="SSF55781">
    <property type="entry name" value="GAF domain-like"/>
    <property type="match status" value="1"/>
</dbReference>
<feature type="domain" description="IclR-ED" evidence="5">
    <location>
        <begin position="88"/>
        <end position="285"/>
    </location>
</feature>
<dbReference type="SUPFAM" id="SSF46785">
    <property type="entry name" value="Winged helix' DNA-binding domain"/>
    <property type="match status" value="1"/>
</dbReference>
<dbReference type="InterPro" id="IPR014757">
    <property type="entry name" value="Tscrpt_reg_IclR_C"/>
</dbReference>
<dbReference type="GO" id="GO:0045892">
    <property type="term" value="P:negative regulation of DNA-templated transcription"/>
    <property type="evidence" value="ECO:0007669"/>
    <property type="project" value="TreeGrafter"/>
</dbReference>
<evidence type="ECO:0000259" key="5">
    <source>
        <dbReference type="PROSITE" id="PS51078"/>
    </source>
</evidence>
<dbReference type="Pfam" id="PF09339">
    <property type="entry name" value="HTH_IclR"/>
    <property type="match status" value="1"/>
</dbReference>
<dbReference type="Gene3D" id="3.30.450.40">
    <property type="match status" value="1"/>
</dbReference>
<dbReference type="GO" id="GO:0003677">
    <property type="term" value="F:DNA binding"/>
    <property type="evidence" value="ECO:0007669"/>
    <property type="project" value="UniProtKB-KW"/>
</dbReference>
<evidence type="ECO:0000256" key="2">
    <source>
        <dbReference type="ARBA" id="ARBA00023125"/>
    </source>
</evidence>
<feature type="domain" description="HTH iclR-type" evidence="4">
    <location>
        <begin position="25"/>
        <end position="87"/>
    </location>
</feature>
<evidence type="ECO:0000313" key="7">
    <source>
        <dbReference type="Proteomes" id="UP000198728"/>
    </source>
</evidence>
<keyword evidence="7" id="KW-1185">Reference proteome</keyword>
<keyword evidence="2" id="KW-0238">DNA-binding</keyword>
<proteinExistence type="predicted"/>
<gene>
    <name evidence="6" type="ORF">SAMN04488094_103283</name>
</gene>
<sequence length="291" mass="32320">MTLHDMEMDPNAARPMPMGHRRNVVKSVARTLETLELFDELRRPLNVVEVSTRLGYPQSSTSALLKSMVAMGYLDYQARQRTYFPTDRVALTGAWINPSLHSDGKAIKLVKAVMARSERVVLLAARNGDDALYIHVAQHPKSTTHHIGLGTRRPIGTSGVGRALLSTMSDHDVRCMFRRINAYRDPDREPVNIPDLIASLAETRKAGYYISRHQVVDGSGLIAMLLPTSCTDRPLVLGLGAPVDQIDSRKEEFLTIMREEIVKVFGPHAQLQHNAPAWIVPKTGKIRAAGM</sequence>
<protein>
    <submittedName>
        <fullName evidence="6">Transcriptional regulator, IclR family</fullName>
    </submittedName>
</protein>
<dbReference type="PANTHER" id="PTHR30136:SF35">
    <property type="entry name" value="HTH-TYPE TRANSCRIPTIONAL REGULATOR RV1719"/>
    <property type="match status" value="1"/>
</dbReference>
<accession>A0A1I1HUA6</accession>
<keyword evidence="1" id="KW-0805">Transcription regulation</keyword>
<dbReference type="PANTHER" id="PTHR30136">
    <property type="entry name" value="HELIX-TURN-HELIX TRANSCRIPTIONAL REGULATOR, ICLR FAMILY"/>
    <property type="match status" value="1"/>
</dbReference>
<organism evidence="6 7">
    <name type="scientific">Tropicimonas isoalkanivorans</name>
    <dbReference type="NCBI Taxonomy" id="441112"/>
    <lineage>
        <taxon>Bacteria</taxon>
        <taxon>Pseudomonadati</taxon>
        <taxon>Pseudomonadota</taxon>
        <taxon>Alphaproteobacteria</taxon>
        <taxon>Rhodobacterales</taxon>
        <taxon>Roseobacteraceae</taxon>
        <taxon>Tropicimonas</taxon>
    </lineage>
</organism>
<dbReference type="InterPro" id="IPR036390">
    <property type="entry name" value="WH_DNA-bd_sf"/>
</dbReference>
<keyword evidence="3" id="KW-0804">Transcription</keyword>
<dbReference type="Gene3D" id="1.10.10.10">
    <property type="entry name" value="Winged helix-like DNA-binding domain superfamily/Winged helix DNA-binding domain"/>
    <property type="match status" value="1"/>
</dbReference>
<evidence type="ECO:0000259" key="4">
    <source>
        <dbReference type="PROSITE" id="PS51077"/>
    </source>
</evidence>
<dbReference type="InterPro" id="IPR050707">
    <property type="entry name" value="HTH_MetabolicPath_Reg"/>
</dbReference>
<dbReference type="RefSeq" id="WP_245758787.1">
    <property type="nucleotide sequence ID" value="NZ_FOLG01000003.1"/>
</dbReference>
<dbReference type="InterPro" id="IPR036388">
    <property type="entry name" value="WH-like_DNA-bd_sf"/>
</dbReference>
<name>A0A1I1HUA6_9RHOB</name>
<dbReference type="STRING" id="441112.SAMN04488094_103283"/>